<dbReference type="InterPro" id="IPR011773">
    <property type="entry name" value="DNA-dir_RpoA"/>
</dbReference>
<dbReference type="EC" id="2.7.7.6" evidence="2"/>
<comment type="catalytic activity">
    <reaction evidence="10">
        <text>RNA(n) + a ribonucleoside 5'-triphosphate = RNA(n+1) + diphosphate</text>
        <dbReference type="Rhea" id="RHEA:21248"/>
        <dbReference type="Rhea" id="RHEA-COMP:14527"/>
        <dbReference type="Rhea" id="RHEA-COMP:17342"/>
        <dbReference type="ChEBI" id="CHEBI:33019"/>
        <dbReference type="ChEBI" id="CHEBI:61557"/>
        <dbReference type="ChEBI" id="CHEBI:140395"/>
        <dbReference type="EC" id="2.7.7.6"/>
    </reaction>
</comment>
<dbReference type="CDD" id="cd06928">
    <property type="entry name" value="RNAP_alpha_NTD"/>
    <property type="match status" value="1"/>
</dbReference>
<evidence type="ECO:0000313" key="13">
    <source>
        <dbReference type="EMBL" id="OGC59623.1"/>
    </source>
</evidence>
<name>A0A1F4VS56_UNCKA</name>
<dbReference type="InterPro" id="IPR036603">
    <property type="entry name" value="RBP11-like"/>
</dbReference>
<dbReference type="InterPro" id="IPR036643">
    <property type="entry name" value="RNApol_insert_sf"/>
</dbReference>
<protein>
    <recommendedName>
        <fullName evidence="3">DNA-directed RNA polymerase subunit alpha</fullName>
        <ecNumber evidence="2">2.7.7.6</ecNumber>
    </recommendedName>
    <alternativeName>
        <fullName evidence="9">RNA polymerase subunit alpha</fullName>
    </alternativeName>
    <alternativeName>
        <fullName evidence="8">Transcriptase subunit alpha</fullName>
    </alternativeName>
</protein>
<dbReference type="SUPFAM" id="SSF56553">
    <property type="entry name" value="Insert subdomain of RNA polymerase alpha subunit"/>
    <property type="match status" value="1"/>
</dbReference>
<evidence type="ECO:0000256" key="11">
    <source>
        <dbReference type="SAM" id="MobiDB-lite"/>
    </source>
</evidence>
<dbReference type="Gene3D" id="3.30.1360.10">
    <property type="entry name" value="RNA polymerase, RBP11-like subunit"/>
    <property type="match status" value="1"/>
</dbReference>
<evidence type="ECO:0000256" key="8">
    <source>
        <dbReference type="ARBA" id="ARBA00032524"/>
    </source>
</evidence>
<keyword evidence="7" id="KW-0804">Transcription</keyword>
<organism evidence="13 14">
    <name type="scientific">candidate division WWE3 bacterium RIFCSPLOWO2_01_FULL_53_14</name>
    <dbReference type="NCBI Taxonomy" id="1802628"/>
    <lineage>
        <taxon>Bacteria</taxon>
        <taxon>Katanobacteria</taxon>
    </lineage>
</organism>
<evidence type="ECO:0000256" key="5">
    <source>
        <dbReference type="ARBA" id="ARBA00022679"/>
    </source>
</evidence>
<sequence>MEPLDFEIKTEKETAGLGRFVIEPLMEGYGITMGTALRRVLLSSLPGAAVAEIRIQGVTHPFTTIKGIKEDVVELLLNLKKIRFTLKGEGPFEGTIEEKGKKTITAGDLKVSSEVNVANPDLKIATLTDRDSKLSLSLVIEKGIGYKPSEERERGKVGAIPLDSIFSPVLKVAFWTEGARVGRKTNFERLVLEITTDETIKPSRALGQAAEILRTHLDRVAASFPPAKVSAQPKAAAVKPKNKTTKKRTAPKKKKEASKGAR</sequence>
<dbReference type="EMBL" id="MEVL01000038">
    <property type="protein sequence ID" value="OGC59623.1"/>
    <property type="molecule type" value="Genomic_DNA"/>
</dbReference>
<proteinExistence type="inferred from homology"/>
<evidence type="ECO:0000256" key="4">
    <source>
        <dbReference type="ARBA" id="ARBA00022478"/>
    </source>
</evidence>
<dbReference type="GO" id="GO:0003677">
    <property type="term" value="F:DNA binding"/>
    <property type="evidence" value="ECO:0007669"/>
    <property type="project" value="InterPro"/>
</dbReference>
<evidence type="ECO:0000256" key="3">
    <source>
        <dbReference type="ARBA" id="ARBA00015972"/>
    </source>
</evidence>
<keyword evidence="6" id="KW-0548">Nucleotidyltransferase</keyword>
<dbReference type="InterPro" id="IPR011263">
    <property type="entry name" value="DNA-dir_RNA_pol_RpoA/D/Rpb3"/>
</dbReference>
<dbReference type="SMART" id="SM00662">
    <property type="entry name" value="RPOLD"/>
    <property type="match status" value="1"/>
</dbReference>
<evidence type="ECO:0000256" key="2">
    <source>
        <dbReference type="ARBA" id="ARBA00012418"/>
    </source>
</evidence>
<dbReference type="SUPFAM" id="SSF55257">
    <property type="entry name" value="RBP11-like subunits of RNA polymerase"/>
    <property type="match status" value="1"/>
</dbReference>
<accession>A0A1F4VS56</accession>
<dbReference type="NCBIfam" id="TIGR02027">
    <property type="entry name" value="rpoA"/>
    <property type="match status" value="1"/>
</dbReference>
<keyword evidence="4 13" id="KW-0240">DNA-directed RNA polymerase</keyword>
<dbReference type="GO" id="GO:0003899">
    <property type="term" value="F:DNA-directed RNA polymerase activity"/>
    <property type="evidence" value="ECO:0007669"/>
    <property type="project" value="UniProtKB-EC"/>
</dbReference>
<reference evidence="13 14" key="1">
    <citation type="journal article" date="2016" name="Nat. Commun.">
        <title>Thousands of microbial genomes shed light on interconnected biogeochemical processes in an aquifer system.</title>
        <authorList>
            <person name="Anantharaman K."/>
            <person name="Brown C.T."/>
            <person name="Hug L.A."/>
            <person name="Sharon I."/>
            <person name="Castelle C.J."/>
            <person name="Probst A.J."/>
            <person name="Thomas B.C."/>
            <person name="Singh A."/>
            <person name="Wilkins M.J."/>
            <person name="Karaoz U."/>
            <person name="Brodie E.L."/>
            <person name="Williams K.H."/>
            <person name="Hubbard S.S."/>
            <person name="Banfield J.F."/>
        </authorList>
    </citation>
    <scope>NUCLEOTIDE SEQUENCE [LARGE SCALE GENOMIC DNA]</scope>
</reference>
<feature type="domain" description="DNA-directed RNA polymerase RpoA/D/Rpb3-type" evidence="12">
    <location>
        <begin position="17"/>
        <end position="223"/>
    </location>
</feature>
<dbReference type="STRING" id="1802628.A2890_00315"/>
<dbReference type="GO" id="GO:0046983">
    <property type="term" value="F:protein dimerization activity"/>
    <property type="evidence" value="ECO:0007669"/>
    <property type="project" value="InterPro"/>
</dbReference>
<evidence type="ECO:0000256" key="1">
    <source>
        <dbReference type="ARBA" id="ARBA00007123"/>
    </source>
</evidence>
<gene>
    <name evidence="13" type="ORF">A2890_00315</name>
</gene>
<dbReference type="GO" id="GO:0005737">
    <property type="term" value="C:cytoplasm"/>
    <property type="evidence" value="ECO:0007669"/>
    <property type="project" value="UniProtKB-ARBA"/>
</dbReference>
<feature type="compositionally biased region" description="Low complexity" evidence="11">
    <location>
        <begin position="225"/>
        <end position="239"/>
    </location>
</feature>
<evidence type="ECO:0000256" key="10">
    <source>
        <dbReference type="ARBA" id="ARBA00048552"/>
    </source>
</evidence>
<evidence type="ECO:0000313" key="14">
    <source>
        <dbReference type="Proteomes" id="UP000176967"/>
    </source>
</evidence>
<dbReference type="GO" id="GO:0006351">
    <property type="term" value="P:DNA-templated transcription"/>
    <property type="evidence" value="ECO:0007669"/>
    <property type="project" value="InterPro"/>
</dbReference>
<dbReference type="Pfam" id="PF01193">
    <property type="entry name" value="RNA_pol_L"/>
    <property type="match status" value="1"/>
</dbReference>
<evidence type="ECO:0000256" key="6">
    <source>
        <dbReference type="ARBA" id="ARBA00022695"/>
    </source>
</evidence>
<dbReference type="Gene3D" id="2.170.120.12">
    <property type="entry name" value="DNA-directed RNA polymerase, insert domain"/>
    <property type="match status" value="1"/>
</dbReference>
<comment type="caution">
    <text evidence="13">The sequence shown here is derived from an EMBL/GenBank/DDBJ whole genome shotgun (WGS) entry which is preliminary data.</text>
</comment>
<evidence type="ECO:0000259" key="12">
    <source>
        <dbReference type="SMART" id="SM00662"/>
    </source>
</evidence>
<dbReference type="AlphaFoldDB" id="A0A1F4VS56"/>
<dbReference type="Pfam" id="PF01000">
    <property type="entry name" value="RNA_pol_A_bac"/>
    <property type="match status" value="1"/>
</dbReference>
<dbReference type="InterPro" id="IPR011262">
    <property type="entry name" value="DNA-dir_RNA_pol_insert"/>
</dbReference>
<dbReference type="Proteomes" id="UP000176967">
    <property type="component" value="Unassembled WGS sequence"/>
</dbReference>
<feature type="region of interest" description="Disordered" evidence="11">
    <location>
        <begin position="224"/>
        <end position="262"/>
    </location>
</feature>
<keyword evidence="5" id="KW-0808">Transferase</keyword>
<evidence type="ECO:0000256" key="9">
    <source>
        <dbReference type="ARBA" id="ARBA00033070"/>
    </source>
</evidence>
<comment type="similarity">
    <text evidence="1">Belongs to the RNA polymerase alpha chain family.</text>
</comment>
<dbReference type="GO" id="GO:0000428">
    <property type="term" value="C:DNA-directed RNA polymerase complex"/>
    <property type="evidence" value="ECO:0007669"/>
    <property type="project" value="UniProtKB-KW"/>
</dbReference>
<dbReference type="FunFam" id="2.170.120.12:FF:000001">
    <property type="entry name" value="DNA-directed RNA polymerase subunit alpha"/>
    <property type="match status" value="1"/>
</dbReference>
<evidence type="ECO:0000256" key="7">
    <source>
        <dbReference type="ARBA" id="ARBA00023163"/>
    </source>
</evidence>
<feature type="compositionally biased region" description="Basic residues" evidence="11">
    <location>
        <begin position="240"/>
        <end position="256"/>
    </location>
</feature>